<evidence type="ECO:0000256" key="1">
    <source>
        <dbReference type="SAM" id="MobiDB-lite"/>
    </source>
</evidence>
<gene>
    <name evidence="2" type="ORF">ACM01_42365</name>
</gene>
<evidence type="ECO:0000313" key="2">
    <source>
        <dbReference type="EMBL" id="KMS67540.1"/>
    </source>
</evidence>
<dbReference type="Proteomes" id="UP000037432">
    <property type="component" value="Unassembled WGS sequence"/>
</dbReference>
<proteinExistence type="predicted"/>
<sequence length="96" mass="10469">MPYVIAPLAHELLYTEQAAAARDRLDAPRRAAFDRGPGAPAQDPFPSVSRAGDPARATRRIRLSKDALVEYTVSLRRLVIIDVTLFDDAGILVPDA</sequence>
<dbReference type="AlphaFoldDB" id="A0A0J8BPQ4"/>
<name>A0A0J8BPQ4_STRVR</name>
<comment type="caution">
    <text evidence="2">The sequence shown here is derived from an EMBL/GenBank/DDBJ whole genome shotgun (WGS) entry which is preliminary data.</text>
</comment>
<dbReference type="PATRIC" id="fig|1938.3.peg.10091"/>
<evidence type="ECO:0000313" key="3">
    <source>
        <dbReference type="Proteomes" id="UP000037432"/>
    </source>
</evidence>
<protein>
    <submittedName>
        <fullName evidence="2">Uncharacterized protein</fullName>
    </submittedName>
</protein>
<organism evidence="2 3">
    <name type="scientific">Streptomyces viridochromogenes</name>
    <dbReference type="NCBI Taxonomy" id="1938"/>
    <lineage>
        <taxon>Bacteria</taxon>
        <taxon>Bacillati</taxon>
        <taxon>Actinomycetota</taxon>
        <taxon>Actinomycetes</taxon>
        <taxon>Kitasatosporales</taxon>
        <taxon>Streptomycetaceae</taxon>
        <taxon>Streptomyces</taxon>
    </lineage>
</organism>
<feature type="region of interest" description="Disordered" evidence="1">
    <location>
        <begin position="26"/>
        <end position="52"/>
    </location>
</feature>
<accession>A0A0J8BPQ4</accession>
<dbReference type="EMBL" id="LFNT01000100">
    <property type="protein sequence ID" value="KMS67540.1"/>
    <property type="molecule type" value="Genomic_DNA"/>
</dbReference>
<reference evidence="2 3" key="1">
    <citation type="submission" date="2015-06" db="EMBL/GenBank/DDBJ databases">
        <authorList>
            <person name="Ju K.-S."/>
            <person name="Doroghazi J.R."/>
            <person name="Metcalf W.W."/>
        </authorList>
    </citation>
    <scope>NUCLEOTIDE SEQUENCE [LARGE SCALE GENOMIC DNA]</scope>
    <source>
        <strain evidence="2 3">NRRL 3414</strain>
    </source>
</reference>